<name>A0A3L8SNP2_CHLGU</name>
<evidence type="ECO:0000313" key="3">
    <source>
        <dbReference type="Proteomes" id="UP000276834"/>
    </source>
</evidence>
<feature type="region of interest" description="Disordered" evidence="1">
    <location>
        <begin position="1"/>
        <end position="28"/>
    </location>
</feature>
<organism evidence="2 3">
    <name type="scientific">Chloebia gouldiae</name>
    <name type="common">Gouldian finch</name>
    <name type="synonym">Erythrura gouldiae</name>
    <dbReference type="NCBI Taxonomy" id="44316"/>
    <lineage>
        <taxon>Eukaryota</taxon>
        <taxon>Metazoa</taxon>
        <taxon>Chordata</taxon>
        <taxon>Craniata</taxon>
        <taxon>Vertebrata</taxon>
        <taxon>Euteleostomi</taxon>
        <taxon>Archelosauria</taxon>
        <taxon>Archosauria</taxon>
        <taxon>Dinosauria</taxon>
        <taxon>Saurischia</taxon>
        <taxon>Theropoda</taxon>
        <taxon>Coelurosauria</taxon>
        <taxon>Aves</taxon>
        <taxon>Neognathae</taxon>
        <taxon>Neoaves</taxon>
        <taxon>Telluraves</taxon>
        <taxon>Australaves</taxon>
        <taxon>Passeriformes</taxon>
        <taxon>Passeroidea</taxon>
        <taxon>Passeridae</taxon>
        <taxon>Chloebia</taxon>
    </lineage>
</organism>
<dbReference type="EMBL" id="QUSF01000012">
    <property type="protein sequence ID" value="RLW04781.1"/>
    <property type="molecule type" value="Genomic_DNA"/>
</dbReference>
<protein>
    <submittedName>
        <fullName evidence="2">Uncharacterized protein</fullName>
    </submittedName>
</protein>
<gene>
    <name evidence="2" type="ORF">DV515_00005710</name>
</gene>
<accession>A0A3L8SNP2</accession>
<keyword evidence="3" id="KW-1185">Reference proteome</keyword>
<evidence type="ECO:0000256" key="1">
    <source>
        <dbReference type="SAM" id="MobiDB-lite"/>
    </source>
</evidence>
<comment type="caution">
    <text evidence="2">The sequence shown here is derived from an EMBL/GenBank/DDBJ whole genome shotgun (WGS) entry which is preliminary data.</text>
</comment>
<dbReference type="AlphaFoldDB" id="A0A3L8SNP2"/>
<proteinExistence type="predicted"/>
<sequence>MWSSSAGVSQSRVTGSRRQNKGAANSRNCNLGLEWRHSDHKYQFWTIPDGTRNTIFHQEGNESILLVQRDPKRF</sequence>
<reference evidence="2 3" key="1">
    <citation type="journal article" date="2018" name="Proc. R. Soc. B">
        <title>A non-coding region near Follistatin controls head colour polymorphism in the Gouldian finch.</title>
        <authorList>
            <person name="Toomey M.B."/>
            <person name="Marques C.I."/>
            <person name="Andrade P."/>
            <person name="Araujo P.M."/>
            <person name="Sabatino S."/>
            <person name="Gazda M.A."/>
            <person name="Afonso S."/>
            <person name="Lopes R.J."/>
            <person name="Corbo J.C."/>
            <person name="Carneiro M."/>
        </authorList>
    </citation>
    <scope>NUCLEOTIDE SEQUENCE [LARGE SCALE GENOMIC DNA]</scope>
    <source>
        <strain evidence="2">Red01</strain>
        <tissue evidence="2">Muscle</tissue>
    </source>
</reference>
<evidence type="ECO:0000313" key="2">
    <source>
        <dbReference type="EMBL" id="RLW04781.1"/>
    </source>
</evidence>
<dbReference type="Proteomes" id="UP000276834">
    <property type="component" value="Unassembled WGS sequence"/>
</dbReference>